<accession>A0A699YW30</accession>
<proteinExistence type="predicted"/>
<feature type="non-terminal residue" evidence="1">
    <location>
        <position position="87"/>
    </location>
</feature>
<sequence>AAAAAGSCRAWAAAASCRGVAECRLLVAAGCRCAAVHEQQQQQEAVGHGQQQQAVEHGQQQQAVGVWQCSLVLAISSDFEPICEECC</sequence>
<dbReference type="EMBL" id="BLLF01000437">
    <property type="protein sequence ID" value="GFH11808.1"/>
    <property type="molecule type" value="Genomic_DNA"/>
</dbReference>
<evidence type="ECO:0000313" key="1">
    <source>
        <dbReference type="EMBL" id="GFH11808.1"/>
    </source>
</evidence>
<gene>
    <name evidence="1" type="ORF">HaLaN_07368</name>
</gene>
<evidence type="ECO:0000313" key="2">
    <source>
        <dbReference type="Proteomes" id="UP000485058"/>
    </source>
</evidence>
<dbReference type="Proteomes" id="UP000485058">
    <property type="component" value="Unassembled WGS sequence"/>
</dbReference>
<organism evidence="1 2">
    <name type="scientific">Haematococcus lacustris</name>
    <name type="common">Green alga</name>
    <name type="synonym">Haematococcus pluvialis</name>
    <dbReference type="NCBI Taxonomy" id="44745"/>
    <lineage>
        <taxon>Eukaryota</taxon>
        <taxon>Viridiplantae</taxon>
        <taxon>Chlorophyta</taxon>
        <taxon>core chlorophytes</taxon>
        <taxon>Chlorophyceae</taxon>
        <taxon>CS clade</taxon>
        <taxon>Chlamydomonadales</taxon>
        <taxon>Haematococcaceae</taxon>
        <taxon>Haematococcus</taxon>
    </lineage>
</organism>
<feature type="non-terminal residue" evidence="1">
    <location>
        <position position="1"/>
    </location>
</feature>
<name>A0A699YW30_HAELA</name>
<reference evidence="1 2" key="1">
    <citation type="submission" date="2020-02" db="EMBL/GenBank/DDBJ databases">
        <title>Draft genome sequence of Haematococcus lacustris strain NIES-144.</title>
        <authorList>
            <person name="Morimoto D."/>
            <person name="Nakagawa S."/>
            <person name="Yoshida T."/>
            <person name="Sawayama S."/>
        </authorList>
    </citation>
    <scope>NUCLEOTIDE SEQUENCE [LARGE SCALE GENOMIC DNA]</scope>
    <source>
        <strain evidence="1 2">NIES-144</strain>
    </source>
</reference>
<keyword evidence="2" id="KW-1185">Reference proteome</keyword>
<protein>
    <submittedName>
        <fullName evidence="1">Uncharacterized protein</fullName>
    </submittedName>
</protein>
<dbReference type="AlphaFoldDB" id="A0A699YW30"/>
<comment type="caution">
    <text evidence="1">The sequence shown here is derived from an EMBL/GenBank/DDBJ whole genome shotgun (WGS) entry which is preliminary data.</text>
</comment>